<dbReference type="KEGG" id="njp:NEJAP_0922"/>
<organism evidence="2 3">
    <name type="scientific">Neptunomonas japonica JAMM 1380</name>
    <dbReference type="NCBI Taxonomy" id="1441457"/>
    <lineage>
        <taxon>Bacteria</taxon>
        <taxon>Pseudomonadati</taxon>
        <taxon>Pseudomonadota</taxon>
        <taxon>Gammaproteobacteria</taxon>
        <taxon>Oceanospirillales</taxon>
        <taxon>Oceanospirillaceae</taxon>
        <taxon>Neptunomonas</taxon>
    </lineage>
</organism>
<dbReference type="Proteomes" id="UP000595332">
    <property type="component" value="Chromosome"/>
</dbReference>
<keyword evidence="1" id="KW-0472">Membrane</keyword>
<keyword evidence="1" id="KW-1133">Transmembrane helix</keyword>
<gene>
    <name evidence="2" type="ORF">NEJAP_0922</name>
</gene>
<dbReference type="RefSeq" id="WP_201349533.1">
    <property type="nucleotide sequence ID" value="NZ_AP014546.1"/>
</dbReference>
<evidence type="ECO:0000313" key="3">
    <source>
        <dbReference type="Proteomes" id="UP000595332"/>
    </source>
</evidence>
<dbReference type="EMBL" id="AP014546">
    <property type="protein sequence ID" value="BBB28879.1"/>
    <property type="molecule type" value="Genomic_DNA"/>
</dbReference>
<evidence type="ECO:0000256" key="1">
    <source>
        <dbReference type="SAM" id="Phobius"/>
    </source>
</evidence>
<evidence type="ECO:0000313" key="2">
    <source>
        <dbReference type="EMBL" id="BBB28879.1"/>
    </source>
</evidence>
<protein>
    <recommendedName>
        <fullName evidence="4">VanZ-like domain-containing protein</fullName>
    </recommendedName>
</protein>
<proteinExistence type="predicted"/>
<name>A0A7R6P7X5_9GAMM</name>
<sequence>MNSRFLSSAWFRWAIFLLCAAAVAYGVFRPVPPPQLFHGSDKVGHVCGFLGLSLTAWVAFRSVSWFYFWPVLFGLAPLLEYLQGAWRPLRVYSMGDSYANLAGVAIALLFVLSFRASVRFRNR</sequence>
<evidence type="ECO:0008006" key="4">
    <source>
        <dbReference type="Google" id="ProtNLM"/>
    </source>
</evidence>
<keyword evidence="1" id="KW-0812">Transmembrane</keyword>
<feature type="transmembrane region" description="Helical" evidence="1">
    <location>
        <begin position="98"/>
        <end position="118"/>
    </location>
</feature>
<dbReference type="AlphaFoldDB" id="A0A7R6P7X5"/>
<feature type="transmembrane region" description="Helical" evidence="1">
    <location>
        <begin position="67"/>
        <end position="86"/>
    </location>
</feature>
<keyword evidence="3" id="KW-1185">Reference proteome</keyword>
<accession>A0A7R6P7X5</accession>
<reference evidence="2 3" key="1">
    <citation type="journal article" date="2008" name="Int. J. Syst. Evol. Microbiol.">
        <title>Neptunomonas japonica sp. nov., an Osedax japonicus symbiont-like bacterium isolated from sediment adjacent to sperm whale carcasses off Kagoshima, Japan.</title>
        <authorList>
            <person name="Miyazaki M."/>
            <person name="Nogi Y."/>
            <person name="Fujiwara Y."/>
            <person name="Kawato M."/>
            <person name="Kubokawa K."/>
            <person name="Horikoshi K."/>
        </authorList>
    </citation>
    <scope>NUCLEOTIDE SEQUENCE [LARGE SCALE GENOMIC DNA]</scope>
    <source>
        <strain evidence="2 3">JAMM 1380</strain>
    </source>
</reference>
<feature type="transmembrane region" description="Helical" evidence="1">
    <location>
        <begin position="42"/>
        <end position="60"/>
    </location>
</feature>